<dbReference type="NCBIfam" id="TIGR02491">
    <property type="entry name" value="NrdG"/>
    <property type="match status" value="1"/>
</dbReference>
<dbReference type="Proteomes" id="UP000187485">
    <property type="component" value="Unassembled WGS sequence"/>
</dbReference>
<evidence type="ECO:0000256" key="3">
    <source>
        <dbReference type="ARBA" id="ARBA00022691"/>
    </source>
</evidence>
<evidence type="ECO:0000256" key="5">
    <source>
        <dbReference type="ARBA" id="ARBA00023004"/>
    </source>
</evidence>
<dbReference type="InterPro" id="IPR034457">
    <property type="entry name" value="Organic_radical-activating"/>
</dbReference>
<keyword evidence="3" id="KW-0949">S-adenosyl-L-methionine</keyword>
<keyword evidence="6" id="KW-0411">Iron-sulfur</keyword>
<dbReference type="RefSeq" id="WP_075858245.1">
    <property type="nucleotide sequence ID" value="NZ_BDJK01000006.1"/>
</dbReference>
<dbReference type="STRING" id="870242.cpu_03040"/>
<evidence type="ECO:0000256" key="1">
    <source>
        <dbReference type="ARBA" id="ARBA00001966"/>
    </source>
</evidence>
<dbReference type="Gene3D" id="3.20.20.70">
    <property type="entry name" value="Aldolase class I"/>
    <property type="match status" value="1"/>
</dbReference>
<dbReference type="PROSITE" id="PS51918">
    <property type="entry name" value="RADICAL_SAM"/>
    <property type="match status" value="1"/>
</dbReference>
<evidence type="ECO:0000313" key="9">
    <source>
        <dbReference type="EMBL" id="GAV21794.1"/>
    </source>
</evidence>
<dbReference type="EC" id="1.97.1.-" evidence="7"/>
<dbReference type="SFLD" id="SFLDG01066">
    <property type="entry name" value="organic_radical-activating_enz"/>
    <property type="match status" value="1"/>
</dbReference>
<comment type="cofactor">
    <cofactor evidence="1">
        <name>[4Fe-4S] cluster</name>
        <dbReference type="ChEBI" id="CHEBI:49883"/>
    </cofactor>
</comment>
<dbReference type="EMBL" id="BDJK01000006">
    <property type="protein sequence ID" value="GAV21794.1"/>
    <property type="molecule type" value="Genomic_DNA"/>
</dbReference>
<gene>
    <name evidence="9" type="ORF">cpu_03040</name>
</gene>
<dbReference type="GO" id="GO:0043365">
    <property type="term" value="F:[formate-C-acetyltransferase]-activating enzyme activity"/>
    <property type="evidence" value="ECO:0007669"/>
    <property type="project" value="InterPro"/>
</dbReference>
<dbReference type="Pfam" id="PF13353">
    <property type="entry name" value="Fer4_12"/>
    <property type="match status" value="1"/>
</dbReference>
<keyword evidence="2" id="KW-0004">4Fe-4S</keyword>
<evidence type="ECO:0000256" key="4">
    <source>
        <dbReference type="ARBA" id="ARBA00022723"/>
    </source>
</evidence>
<evidence type="ECO:0000256" key="2">
    <source>
        <dbReference type="ARBA" id="ARBA00022485"/>
    </source>
</evidence>
<accession>A0A1L8CSG0</accession>
<dbReference type="PIRSF" id="PIRSF000368">
    <property type="entry name" value="NrdG"/>
    <property type="match status" value="1"/>
</dbReference>
<keyword evidence="7" id="KW-0560">Oxidoreductase</keyword>
<comment type="caution">
    <text evidence="9">The sequence shown here is derived from an EMBL/GenBank/DDBJ whole genome shotgun (WGS) entry which is preliminary data.</text>
</comment>
<feature type="domain" description="Radical SAM core" evidence="8">
    <location>
        <begin position="15"/>
        <end position="169"/>
    </location>
</feature>
<evidence type="ECO:0000256" key="6">
    <source>
        <dbReference type="ARBA" id="ARBA00023014"/>
    </source>
</evidence>
<dbReference type="GO" id="GO:0046872">
    <property type="term" value="F:metal ion binding"/>
    <property type="evidence" value="ECO:0007669"/>
    <property type="project" value="UniProtKB-KW"/>
</dbReference>
<dbReference type="CDD" id="cd01335">
    <property type="entry name" value="Radical_SAM"/>
    <property type="match status" value="1"/>
</dbReference>
<name>A0A1L8CSG0_9THEO</name>
<comment type="function">
    <text evidence="7">Activation of anaerobic ribonucleoside-triphosphate reductase under anaerobic conditions by generation of an organic free radical, using S-adenosylmethionine and reduced flavodoxin as cosubstrates to produce 5'-deoxy-adenosine.</text>
</comment>
<keyword evidence="4" id="KW-0479">Metal-binding</keyword>
<dbReference type="SFLD" id="SFLDF00299">
    <property type="entry name" value="anaerobic_ribonucleoside-triph"/>
    <property type="match status" value="1"/>
</dbReference>
<dbReference type="GO" id="GO:0004748">
    <property type="term" value="F:ribonucleoside-diphosphate reductase activity, thioredoxin disulfide as acceptor"/>
    <property type="evidence" value="ECO:0007669"/>
    <property type="project" value="TreeGrafter"/>
</dbReference>
<dbReference type="GO" id="GO:0051539">
    <property type="term" value="F:4 iron, 4 sulfur cluster binding"/>
    <property type="evidence" value="ECO:0007669"/>
    <property type="project" value="UniProtKB-KW"/>
</dbReference>
<evidence type="ECO:0000313" key="10">
    <source>
        <dbReference type="Proteomes" id="UP000187485"/>
    </source>
</evidence>
<dbReference type="OrthoDB" id="9782387at2"/>
<keyword evidence="10" id="KW-1185">Reference proteome</keyword>
<dbReference type="SFLD" id="SFLDS00029">
    <property type="entry name" value="Radical_SAM"/>
    <property type="match status" value="1"/>
</dbReference>
<organism evidence="9 10">
    <name type="scientific">Carboxydothermus pertinax</name>
    <dbReference type="NCBI Taxonomy" id="870242"/>
    <lineage>
        <taxon>Bacteria</taxon>
        <taxon>Bacillati</taxon>
        <taxon>Bacillota</taxon>
        <taxon>Clostridia</taxon>
        <taxon>Thermoanaerobacterales</taxon>
        <taxon>Thermoanaerobacteraceae</taxon>
        <taxon>Carboxydothermus</taxon>
    </lineage>
</organism>
<evidence type="ECO:0000259" key="8">
    <source>
        <dbReference type="PROSITE" id="PS51918"/>
    </source>
</evidence>
<evidence type="ECO:0000256" key="7">
    <source>
        <dbReference type="PIRNR" id="PIRNR000368"/>
    </source>
</evidence>
<keyword evidence="5" id="KW-0408">Iron</keyword>
<dbReference type="AlphaFoldDB" id="A0A1L8CSG0"/>
<dbReference type="InterPro" id="IPR013785">
    <property type="entry name" value="Aldolase_TIM"/>
</dbReference>
<proteinExistence type="inferred from homology"/>
<reference evidence="10" key="1">
    <citation type="submission" date="2016-12" db="EMBL/GenBank/DDBJ databases">
        <title>Draft Genome Sequences od Carboxydothermus pertinax and islandicus, Hydrogenogenic Carboxydotrophic Bacteria.</title>
        <authorList>
            <person name="Fukuyama Y."/>
            <person name="Ohmae K."/>
            <person name="Yoneda Y."/>
            <person name="Yoshida T."/>
            <person name="Sako Y."/>
        </authorList>
    </citation>
    <scope>NUCLEOTIDE SEQUENCE [LARGE SCALE GENOMIC DNA]</scope>
    <source>
        <strain evidence="10">Ug1</strain>
    </source>
</reference>
<protein>
    <recommendedName>
        <fullName evidence="7">Anaerobic ribonucleoside-triphosphate reductase-activating protein</fullName>
        <ecNumber evidence="7">1.97.1.-</ecNumber>
    </recommendedName>
</protein>
<dbReference type="InterPro" id="IPR007197">
    <property type="entry name" value="rSAM"/>
</dbReference>
<comment type="similarity">
    <text evidence="7">Belongs to the organic radical-activating enzymes family.</text>
</comment>
<dbReference type="PANTHER" id="PTHR30352:SF2">
    <property type="entry name" value="ANAEROBIC RIBONUCLEOSIDE-TRIPHOSPHATE REDUCTASE-ACTIVATING PROTEIN"/>
    <property type="match status" value="1"/>
</dbReference>
<dbReference type="SFLD" id="SFLDG01063">
    <property type="entry name" value="activating_enzymes__group_1"/>
    <property type="match status" value="1"/>
</dbReference>
<dbReference type="InterPro" id="IPR058240">
    <property type="entry name" value="rSAM_sf"/>
</dbReference>
<dbReference type="SUPFAM" id="SSF102114">
    <property type="entry name" value="Radical SAM enzymes"/>
    <property type="match status" value="1"/>
</dbReference>
<dbReference type="PANTHER" id="PTHR30352">
    <property type="entry name" value="PYRUVATE FORMATE-LYASE-ACTIVATING ENZYME"/>
    <property type="match status" value="1"/>
</dbReference>
<dbReference type="InterPro" id="IPR012837">
    <property type="entry name" value="NrdG"/>
</dbReference>
<sequence>MAKLRIAGITRESVTDGPGIRLVVYTQGCPHRCEGCHNPETWDVSGGYEIDSEKILELIANNPLLAGLTVSGGEPFLQEKNLLELVLKVADLGRNTVIYTGYTFEELMKISEKKPEVLEILQTADYLVDGRFLQDLKNLKLPFRGSSNQRFIDLKKTFSQKQIVECQWE</sequence>